<dbReference type="FunCoup" id="F0XM10">
    <property type="interactions" value="5"/>
</dbReference>
<proteinExistence type="predicted"/>
<keyword evidence="2" id="KW-1185">Reference proteome</keyword>
<dbReference type="eggNOG" id="ENOG502RAD1">
    <property type="taxonomic scope" value="Eukaryota"/>
</dbReference>
<organism evidence="2">
    <name type="scientific">Grosmannia clavigera (strain kw1407 / UAMH 11150)</name>
    <name type="common">Blue stain fungus</name>
    <name type="synonym">Graphiocladiella clavigera</name>
    <dbReference type="NCBI Taxonomy" id="655863"/>
    <lineage>
        <taxon>Eukaryota</taxon>
        <taxon>Fungi</taxon>
        <taxon>Dikarya</taxon>
        <taxon>Ascomycota</taxon>
        <taxon>Pezizomycotina</taxon>
        <taxon>Sordariomycetes</taxon>
        <taxon>Sordariomycetidae</taxon>
        <taxon>Ophiostomatales</taxon>
        <taxon>Ophiostomataceae</taxon>
        <taxon>Leptographium</taxon>
    </lineage>
</organism>
<dbReference type="GeneID" id="25979820"/>
<reference evidence="1 2" key="1">
    <citation type="journal article" date="2011" name="Proc. Natl. Acad. Sci. U.S.A.">
        <title>Genome and transcriptome analyses of the mountain pine beetle-fungal symbiont Grosmannia clavigera, a lodgepole pine pathogen.</title>
        <authorList>
            <person name="DiGuistini S."/>
            <person name="Wang Y."/>
            <person name="Liao N.Y."/>
            <person name="Taylor G."/>
            <person name="Tanguay P."/>
            <person name="Feau N."/>
            <person name="Henrissat B."/>
            <person name="Chan S.K."/>
            <person name="Hesse-Orce U."/>
            <person name="Alamouti S.M."/>
            <person name="Tsui C.K.M."/>
            <person name="Docking R.T."/>
            <person name="Levasseur A."/>
            <person name="Haridas S."/>
            <person name="Robertson G."/>
            <person name="Birol I."/>
            <person name="Holt R.A."/>
            <person name="Marra M.A."/>
            <person name="Hamelin R.C."/>
            <person name="Hirst M."/>
            <person name="Jones S.J.M."/>
            <person name="Bohlmann J."/>
            <person name="Breuil C."/>
        </authorList>
    </citation>
    <scope>NUCLEOTIDE SEQUENCE [LARGE SCALE GENOMIC DNA]</scope>
    <source>
        <strain evidence="2">kw1407 / UAMH 11150</strain>
    </source>
</reference>
<dbReference type="InParanoid" id="F0XM10"/>
<sequence>MASSKMAIMTPEFLEAIASQRDLPKYTWYFIASTVLCVLNRPQEIQRVYLYAIEHASNEEQLHVSRRMRDALIKTAAVGGMPKTINAMMELATVTPDDLVDAPIGFSPASRSGDLCYTSSAQILQRGQSFFNRIYGKVATRVMGQMDRCGTPDLSLTAQLAYGYVLSNTDILNSAETSFVMIAGLIPQDVNPQLKGHLKGALNGGATVAEVMAVRHVAIEICKAADMVMLNDDDVGSWGWRSAVSGL</sequence>
<dbReference type="PANTHER" id="PTHR28180:SF2">
    <property type="entry name" value="PEROXISOMAL PROTEIN 2"/>
    <property type="match status" value="1"/>
</dbReference>
<dbReference type="HOGENOM" id="CLU_065389_3_0_1"/>
<evidence type="ECO:0000313" key="1">
    <source>
        <dbReference type="EMBL" id="EFX01450.1"/>
    </source>
</evidence>
<dbReference type="OrthoDB" id="5537330at2759"/>
<dbReference type="SUPFAM" id="SSF69118">
    <property type="entry name" value="AhpD-like"/>
    <property type="match status" value="1"/>
</dbReference>
<dbReference type="InterPro" id="IPR052999">
    <property type="entry name" value="PTS1_Protein"/>
</dbReference>
<gene>
    <name evidence="1" type="ORF">CMQ_6392</name>
</gene>
<dbReference type="Proteomes" id="UP000007796">
    <property type="component" value="Unassembled WGS sequence"/>
</dbReference>
<dbReference type="EMBL" id="GL629794">
    <property type="protein sequence ID" value="EFX01450.1"/>
    <property type="molecule type" value="Genomic_DNA"/>
</dbReference>
<dbReference type="RefSeq" id="XP_014170932.1">
    <property type="nucleotide sequence ID" value="XM_014315457.1"/>
</dbReference>
<dbReference type="InterPro" id="IPR029032">
    <property type="entry name" value="AhpD-like"/>
</dbReference>
<dbReference type="Gene3D" id="1.20.1290.10">
    <property type="entry name" value="AhpD-like"/>
    <property type="match status" value="1"/>
</dbReference>
<accession>F0XM10</accession>
<dbReference type="AlphaFoldDB" id="F0XM10"/>
<name>F0XM10_GROCL</name>
<protein>
    <submittedName>
        <fullName evidence="1">Putative carboxymuconolactone decarboxylase</fullName>
    </submittedName>
</protein>
<dbReference type="PANTHER" id="PTHR28180">
    <property type="entry name" value="CONSERVED MITOCHONDRIAL PROTEIN-RELATED"/>
    <property type="match status" value="1"/>
</dbReference>
<evidence type="ECO:0000313" key="2">
    <source>
        <dbReference type="Proteomes" id="UP000007796"/>
    </source>
</evidence>
<dbReference type="STRING" id="655863.F0XM10"/>